<dbReference type="EMBL" id="LR796377">
    <property type="protein sequence ID" value="CAB4140080.1"/>
    <property type="molecule type" value="Genomic_DNA"/>
</dbReference>
<gene>
    <name evidence="1" type="ORF">UFOVP404_22</name>
</gene>
<name>A0A6J5M4U2_9CAUD</name>
<protein>
    <submittedName>
        <fullName evidence="1">Uncharacterized protein</fullName>
    </submittedName>
</protein>
<sequence>MPKYEIIYEKNKTKVIRASNIDIARVRAEKLESNGWTIAIITEQPKE</sequence>
<proteinExistence type="predicted"/>
<evidence type="ECO:0000313" key="1">
    <source>
        <dbReference type="EMBL" id="CAB4140080.1"/>
    </source>
</evidence>
<accession>A0A6J5M4U2</accession>
<organism evidence="1">
    <name type="scientific">uncultured Caudovirales phage</name>
    <dbReference type="NCBI Taxonomy" id="2100421"/>
    <lineage>
        <taxon>Viruses</taxon>
        <taxon>Duplodnaviria</taxon>
        <taxon>Heunggongvirae</taxon>
        <taxon>Uroviricota</taxon>
        <taxon>Caudoviricetes</taxon>
        <taxon>Peduoviridae</taxon>
        <taxon>Maltschvirus</taxon>
        <taxon>Maltschvirus maltsch</taxon>
    </lineage>
</organism>
<reference evidence="1" key="1">
    <citation type="submission" date="2020-04" db="EMBL/GenBank/DDBJ databases">
        <authorList>
            <person name="Chiriac C."/>
            <person name="Salcher M."/>
            <person name="Ghai R."/>
            <person name="Kavagutti S V."/>
        </authorList>
    </citation>
    <scope>NUCLEOTIDE SEQUENCE</scope>
</reference>